<reference evidence="1 2" key="1">
    <citation type="journal article" date="2016" name="Nat. Commun.">
        <title>Thousands of microbial genomes shed light on interconnected biogeochemical processes in an aquifer system.</title>
        <authorList>
            <person name="Anantharaman K."/>
            <person name="Brown C.T."/>
            <person name="Hug L.A."/>
            <person name="Sharon I."/>
            <person name="Castelle C.J."/>
            <person name="Probst A.J."/>
            <person name="Thomas B.C."/>
            <person name="Singh A."/>
            <person name="Wilkins M.J."/>
            <person name="Karaoz U."/>
            <person name="Brodie E.L."/>
            <person name="Williams K.H."/>
            <person name="Hubbard S.S."/>
            <person name="Banfield J.F."/>
        </authorList>
    </citation>
    <scope>NUCLEOTIDE SEQUENCE [LARGE SCALE GENOMIC DNA]</scope>
</reference>
<comment type="caution">
    <text evidence="1">The sequence shown here is derived from an EMBL/GenBank/DDBJ whole genome shotgun (WGS) entry which is preliminary data.</text>
</comment>
<evidence type="ECO:0000313" key="2">
    <source>
        <dbReference type="Proteomes" id="UP000178636"/>
    </source>
</evidence>
<dbReference type="STRING" id="1798664.A3C93_02105"/>
<sequence length="132" mass="14836">MCRYGLGLFGFGQTGSETMANMRSIFSQVYFVGLAHEGDTKNQALWGLGVSRGAVQRMRSGITCQILVMSMLAVKSMRQAARTGLTERFHASGDEPMLKGVAIKRSNTICTPACWRSYQWWKRFIEVPFRSE</sequence>
<dbReference type="AlphaFoldDB" id="A0A1G2DHX4"/>
<protein>
    <submittedName>
        <fullName evidence="1">Uncharacterized protein</fullName>
    </submittedName>
</protein>
<proteinExistence type="predicted"/>
<accession>A0A1G2DHX4</accession>
<evidence type="ECO:0000313" key="1">
    <source>
        <dbReference type="EMBL" id="OGZ13245.1"/>
    </source>
</evidence>
<dbReference type="Proteomes" id="UP000178636">
    <property type="component" value="Unassembled WGS sequence"/>
</dbReference>
<organism evidence="1 2">
    <name type="scientific">Candidatus Lloydbacteria bacterium RIFCSPHIGHO2_02_FULL_54_17</name>
    <dbReference type="NCBI Taxonomy" id="1798664"/>
    <lineage>
        <taxon>Bacteria</taxon>
        <taxon>Candidatus Lloydiibacteriota</taxon>
    </lineage>
</organism>
<gene>
    <name evidence="1" type="ORF">A3C93_02105</name>
</gene>
<dbReference type="EMBL" id="MHLO01000006">
    <property type="protein sequence ID" value="OGZ13245.1"/>
    <property type="molecule type" value="Genomic_DNA"/>
</dbReference>
<name>A0A1G2DHX4_9BACT</name>